<evidence type="ECO:0000256" key="2">
    <source>
        <dbReference type="PIRSR" id="PIRSR617939-1"/>
    </source>
</evidence>
<keyword evidence="1" id="KW-0456">Lyase</keyword>
<accession>A0A3N6QCP0</accession>
<dbReference type="PANTHER" id="PTHR12935">
    <property type="entry name" value="GAMMA-GLUTAMYLCYCLOTRANSFERASE"/>
    <property type="match status" value="1"/>
</dbReference>
<dbReference type="RefSeq" id="WP_124146682.1">
    <property type="nucleotide sequence ID" value="NZ_CAWOKI010000188.1"/>
</dbReference>
<sequence>MPSNAEQLFSSISNVKYFAYGSNLSKSLLEFKLASNLQTKDKYNTEPNSLILHSQPAILKNFEFKFNLYVPTNNVDPSYANLVYQKNSIVHGCLYEMSPECKAVIDGLEGKGQVYQEEIVQVLPYGSNTTINALTYIAYREKIQFPGLTIKEGIPPSKRYLNTLIYGAKECNLDSEWIEYLKNQKVATMPLIKLSNEELKKIKEKIYTPQDLKLKNLPLDQAFNEKGELIRPIISSICGLVFMCNPNQGFAIGARAWIKQILGRDMTVFYARRCLRNEGVSLYETEQDILLADRDCLDYVIANACNLLRQSRIEGEGVFLLGRTTNFHLWKDYL</sequence>
<feature type="active site" description="Proton acceptor" evidence="2">
    <location>
        <position position="109"/>
    </location>
</feature>
<dbReference type="GO" id="GO:0003839">
    <property type="term" value="F:gamma-glutamylcyclotransferase activity"/>
    <property type="evidence" value="ECO:0007669"/>
    <property type="project" value="InterPro"/>
</dbReference>
<comment type="caution">
    <text evidence="4">The sequence shown here is derived from an EMBL/GenBank/DDBJ whole genome shotgun (WGS) entry which is preliminary data.</text>
</comment>
<evidence type="ECO:0000256" key="1">
    <source>
        <dbReference type="ARBA" id="ARBA00023239"/>
    </source>
</evidence>
<dbReference type="AlphaFoldDB" id="A0A3N6QCP0"/>
<evidence type="ECO:0000256" key="3">
    <source>
        <dbReference type="PIRSR" id="PIRSR617939-2"/>
    </source>
</evidence>
<dbReference type="Proteomes" id="UP000269154">
    <property type="component" value="Unassembled WGS sequence"/>
</dbReference>
<dbReference type="InterPro" id="IPR017939">
    <property type="entry name" value="G-Glutamylcylcotransferase"/>
</dbReference>
<dbReference type="Pfam" id="PF13772">
    <property type="entry name" value="AIG2_2"/>
    <property type="match status" value="1"/>
</dbReference>
<dbReference type="SUPFAM" id="SSF110857">
    <property type="entry name" value="Gamma-glutamyl cyclotransferase-like"/>
    <property type="match status" value="1"/>
</dbReference>
<dbReference type="OrthoDB" id="141582at2"/>
<keyword evidence="5" id="KW-1185">Reference proteome</keyword>
<dbReference type="InterPro" id="IPR036568">
    <property type="entry name" value="GGCT-like_sf"/>
</dbReference>
<keyword evidence="4" id="KW-0808">Transferase</keyword>
<dbReference type="EMBL" id="RCBY01000044">
    <property type="protein sequence ID" value="RQH45721.1"/>
    <property type="molecule type" value="Genomic_DNA"/>
</dbReference>
<dbReference type="InterPro" id="IPR013024">
    <property type="entry name" value="GGCT-like"/>
</dbReference>
<evidence type="ECO:0000313" key="5">
    <source>
        <dbReference type="Proteomes" id="UP000269154"/>
    </source>
</evidence>
<feature type="binding site" evidence="3">
    <location>
        <position position="160"/>
    </location>
    <ligand>
        <name>substrate</name>
    </ligand>
</feature>
<dbReference type="CDD" id="cd06661">
    <property type="entry name" value="GGCT_like"/>
    <property type="match status" value="1"/>
</dbReference>
<evidence type="ECO:0000313" key="4">
    <source>
        <dbReference type="EMBL" id="RQH45721.1"/>
    </source>
</evidence>
<dbReference type="GO" id="GO:0016740">
    <property type="term" value="F:transferase activity"/>
    <property type="evidence" value="ECO:0007669"/>
    <property type="project" value="UniProtKB-KW"/>
</dbReference>
<protein>
    <submittedName>
        <fullName evidence="4">Gamma-glutamylcyclotransferase</fullName>
    </submittedName>
</protein>
<organism evidence="4 5">
    <name type="scientific">Okeania hirsuta</name>
    <dbReference type="NCBI Taxonomy" id="1458930"/>
    <lineage>
        <taxon>Bacteria</taxon>
        <taxon>Bacillati</taxon>
        <taxon>Cyanobacteriota</taxon>
        <taxon>Cyanophyceae</taxon>
        <taxon>Oscillatoriophycideae</taxon>
        <taxon>Oscillatoriales</taxon>
        <taxon>Microcoleaceae</taxon>
        <taxon>Okeania</taxon>
    </lineage>
</organism>
<name>A0A3N6QCP0_9CYAN</name>
<dbReference type="Gene3D" id="3.10.490.10">
    <property type="entry name" value="Gamma-glutamyl cyclotransferase-like"/>
    <property type="match status" value="1"/>
</dbReference>
<reference evidence="4 5" key="1">
    <citation type="journal article" date="2018" name="ACS Chem. Biol.">
        <title>Ketoreductase domain dysfunction expands chemodiversity: malyngamide biosynthesis in the cyanobacterium Okeania hirsuta.</title>
        <authorList>
            <person name="Moss N.A."/>
            <person name="Leao T."/>
            <person name="Rankin M."/>
            <person name="McCullough T.M."/>
            <person name="Qu P."/>
            <person name="Korobeynikov A."/>
            <person name="Smith J.L."/>
            <person name="Gerwick L."/>
            <person name="Gerwick W.H."/>
        </authorList>
    </citation>
    <scope>NUCLEOTIDE SEQUENCE [LARGE SCALE GENOMIC DNA]</scope>
    <source>
        <strain evidence="4 5">PAB10Feb10-1</strain>
    </source>
</reference>
<feature type="binding site" evidence="3">
    <location>
        <begin position="17"/>
        <end position="22"/>
    </location>
    <ligand>
        <name>substrate</name>
    </ligand>
</feature>
<dbReference type="PANTHER" id="PTHR12935:SF0">
    <property type="entry name" value="GAMMA-GLUTAMYLCYCLOTRANSFERASE"/>
    <property type="match status" value="1"/>
</dbReference>
<gene>
    <name evidence="4" type="ORF">D5R40_10420</name>
</gene>
<proteinExistence type="predicted"/>